<dbReference type="InterPro" id="IPR038652">
    <property type="entry name" value="Circovirus_capsid_sf"/>
</dbReference>
<evidence type="ECO:0000256" key="9">
    <source>
        <dbReference type="ARBA" id="ARBA00022595"/>
    </source>
</evidence>
<dbReference type="GO" id="GO:0039615">
    <property type="term" value="C:T=1 icosahedral viral capsid"/>
    <property type="evidence" value="ECO:0007669"/>
    <property type="project" value="UniProtKB-KW"/>
</dbReference>
<keyword evidence="14" id="KW-1160">Virus entry into host cell</keyword>
<evidence type="ECO:0000256" key="5">
    <source>
        <dbReference type="ARBA" id="ARBA00022524"/>
    </source>
</evidence>
<evidence type="ECO:0000256" key="13">
    <source>
        <dbReference type="ARBA" id="ARBA00023125"/>
    </source>
</evidence>
<dbReference type="EMBL" id="KM392286">
    <property type="protein sequence ID" value="AIZ46820.1"/>
    <property type="molecule type" value="Genomic_DNA"/>
</dbReference>
<dbReference type="GO" id="GO:0042025">
    <property type="term" value="C:host cell nucleus"/>
    <property type="evidence" value="ECO:0007669"/>
    <property type="project" value="UniProtKB-SubCell"/>
</dbReference>
<evidence type="ECO:0000256" key="1">
    <source>
        <dbReference type="ARBA" id="ARBA00004147"/>
    </source>
</evidence>
<comment type="subunit">
    <text evidence="15">Homomultimer. Assembles in the nucleus, presumably in an immature form, then migrates to the cytoplasm once assembled as mature virion. Interacts with Rep; this interaction relocates Rep into the nucleus.</text>
</comment>
<reference evidence="20 21" key="1">
    <citation type="journal article" date="2015" name="Sci. Rep.">
        <title>VN-like cyclovirus strains in human and pig stool samples from Africa.</title>
        <authorList>
            <person name="Garigliany M."/>
            <person name="Hagen R.M."/>
            <person name="Frickmann H."/>
            <person name="May J."/>
            <person name="Schwarz N.G."/>
            <person name="Perse A."/>
            <person name="Joest H."/>
            <person name="Boerstler J."/>
            <person name="Shahhosseini N."/>
            <person name="Desmecht D."/>
            <person name="Mbunkah H.A."/>
            <person name="Daniel A.M."/>
            <person name="Kingsley M.T."/>
            <person name="Campos Rd.M."/>
            <person name="de Paula V.S."/>
            <person name="Randriamampionona N."/>
            <person name="Poppert S."/>
            <person name="Tannich E."/>
            <person name="Rakotozandrindrainy R."/>
            <person name="Cadar D."/>
            <person name="Schmidt-Chanasit J."/>
        </authorList>
    </citation>
    <scope>NUCLEOTIDE SEQUENCE [LARGE SCALE GENOMIC DNA]</scope>
    <source>
        <strain evidence="19">SC_CGS77</strain>
        <strain evidence="18">SC_CGS88</strain>
        <strain evidence="17">SC_CGS96</strain>
    </source>
</reference>
<evidence type="ECO:0000313" key="17">
    <source>
        <dbReference type="EMBL" id="AIZ46816.1"/>
    </source>
</evidence>
<evidence type="ECO:0000256" key="2">
    <source>
        <dbReference type="ARBA" id="ARBA00004328"/>
    </source>
</evidence>
<dbReference type="Proteomes" id="UP000097151">
    <property type="component" value="Segment"/>
</dbReference>
<dbReference type="GO" id="GO:0075732">
    <property type="term" value="P:viral penetration into host nucleus"/>
    <property type="evidence" value="ECO:0007669"/>
    <property type="project" value="UniProtKB-KW"/>
</dbReference>
<evidence type="ECO:0000256" key="7">
    <source>
        <dbReference type="ARBA" id="ARBA00022562"/>
    </source>
</evidence>
<accession>A0A0A7KQ23</accession>
<keyword evidence="6" id="KW-0167">Capsid protein</keyword>
<organism evidence="18 22">
    <name type="scientific">Swine cyclovirus</name>
    <dbReference type="NCBI Taxonomy" id="1573583"/>
    <lineage>
        <taxon>Viruses</taxon>
        <taxon>Monodnaviria</taxon>
        <taxon>Shotokuvirae</taxon>
        <taxon>Cressdnaviricota</taxon>
        <taxon>Arfiviricetes</taxon>
        <taxon>Cirlivirales</taxon>
        <taxon>Circoviridae</taxon>
        <taxon>Cyclovirus</taxon>
        <taxon>Cyclovirus nhanloai</taxon>
    </lineage>
</organism>
<dbReference type="GO" id="GO:0043657">
    <property type="term" value="C:host cell"/>
    <property type="evidence" value="ECO:0007669"/>
    <property type="project" value="GOC"/>
</dbReference>
<keyword evidence="7" id="KW-1048">Host nucleus</keyword>
<evidence type="ECO:0000313" key="22">
    <source>
        <dbReference type="Proteomes" id="UP000164222"/>
    </source>
</evidence>
<reference evidence="22" key="2">
    <citation type="journal article" date="2022" name="Sci. Rep.">
        <title>VN-like cyclovirus strains in human and pig stool samples from Africa.</title>
        <authorList>
            <person name="Garigliany M."/>
            <person name="Hagen R.M."/>
            <person name="Frickmann H."/>
            <person name="May J."/>
            <person name="Schwarz N.G."/>
            <person name="Perse A."/>
            <person name="Joest H."/>
            <person name="Boerstler J."/>
            <person name="Shahhosseini N."/>
            <person name="Desmecht D."/>
            <person name="Mbunkah H.A."/>
            <person name="Daniel A.M."/>
            <person name="Kingsley M.T."/>
            <person name="Campos Rd.M."/>
            <person name="de Paula V.S."/>
            <person name="Randriamampionona N."/>
            <person name="Poppert S."/>
            <person name="Tannich E."/>
            <person name="Rakotozandrindrainy R."/>
            <person name="Cadar D."/>
            <person name="Schmidt-Chanasit J."/>
        </authorList>
    </citation>
    <scope>NUCLEOTIDE SEQUENCE [LARGE SCALE GENOMIC DNA]</scope>
</reference>
<keyword evidence="4" id="KW-1140">T=1 icosahedral capsid protein</keyword>
<dbReference type="InterPro" id="IPR001064">
    <property type="entry name" value="Beta/gamma_crystallin"/>
</dbReference>
<keyword evidence="13" id="KW-0238">DNA-binding</keyword>
<proteinExistence type="inferred from homology"/>
<comment type="similarity">
    <text evidence="3">Belongs to the circoviridae capsid protein family.</text>
</comment>
<dbReference type="EMBL" id="KM392284">
    <property type="protein sequence ID" value="AIZ46816.1"/>
    <property type="molecule type" value="Genomic_DNA"/>
</dbReference>
<evidence type="ECO:0000313" key="18">
    <source>
        <dbReference type="EMBL" id="AIZ46818.1"/>
    </source>
</evidence>
<keyword evidence="9" id="KW-1162">Viral penetration into host cytoplasm</keyword>
<keyword evidence="8" id="KW-0945">Host-virus interaction</keyword>
<evidence type="ECO:0000313" key="19">
    <source>
        <dbReference type="EMBL" id="AIZ46820.1"/>
    </source>
</evidence>
<dbReference type="InterPro" id="IPR003383">
    <property type="entry name" value="Circovirus_capsid"/>
</dbReference>
<evidence type="ECO:0000256" key="8">
    <source>
        <dbReference type="ARBA" id="ARBA00022581"/>
    </source>
</evidence>
<evidence type="ECO:0000256" key="12">
    <source>
        <dbReference type="ARBA" id="ARBA00022890"/>
    </source>
</evidence>
<evidence type="ECO:0000313" key="21">
    <source>
        <dbReference type="Proteomes" id="UP000126651"/>
    </source>
</evidence>
<evidence type="ECO:0000256" key="15">
    <source>
        <dbReference type="ARBA" id="ARBA00046863"/>
    </source>
</evidence>
<dbReference type="Gene3D" id="2.60.120.950">
    <property type="entry name" value="Circovirus capsid protein"/>
    <property type="match status" value="1"/>
</dbReference>
<evidence type="ECO:0000259" key="16">
    <source>
        <dbReference type="PROSITE" id="PS50915"/>
    </source>
</evidence>
<dbReference type="Proteomes" id="UP000164222">
    <property type="component" value="Genome"/>
</dbReference>
<evidence type="ECO:0000256" key="14">
    <source>
        <dbReference type="ARBA" id="ARBA00023296"/>
    </source>
</evidence>
<evidence type="ECO:0000256" key="11">
    <source>
        <dbReference type="ARBA" id="ARBA00022844"/>
    </source>
</evidence>
<comment type="subcellular location">
    <subcellularLocation>
        <location evidence="1">Host nucleus</location>
    </subcellularLocation>
    <subcellularLocation>
        <location evidence="2">Virion</location>
    </subcellularLocation>
</comment>
<dbReference type="Pfam" id="PF02443">
    <property type="entry name" value="Circo_capsid"/>
    <property type="match status" value="1"/>
</dbReference>
<dbReference type="GO" id="GO:0003677">
    <property type="term" value="F:DNA binding"/>
    <property type="evidence" value="ECO:0007669"/>
    <property type="project" value="UniProtKB-KW"/>
</dbReference>
<evidence type="ECO:0000256" key="10">
    <source>
        <dbReference type="ARBA" id="ARBA00022804"/>
    </source>
</evidence>
<protein>
    <submittedName>
        <fullName evidence="18">Capsid protein</fullName>
    </submittedName>
</protein>
<keyword evidence="10" id="KW-1161">Viral attachment to host cell</keyword>
<evidence type="ECO:0000256" key="3">
    <source>
        <dbReference type="ARBA" id="ARBA00010301"/>
    </source>
</evidence>
<name>A0A0A7KQ23_9CIRC</name>
<feature type="domain" description="Beta/gamma crystallin 'Greek key'" evidence="16">
    <location>
        <begin position="209"/>
        <end position="221"/>
    </location>
</feature>
<dbReference type="PROSITE" id="PS50915">
    <property type="entry name" value="CRYSTALLIN_BETA_GAMMA"/>
    <property type="match status" value="1"/>
</dbReference>
<dbReference type="Proteomes" id="UP000126651">
    <property type="component" value="Genome"/>
</dbReference>
<keyword evidence="11" id="KW-0946">Virion</keyword>
<evidence type="ECO:0000256" key="6">
    <source>
        <dbReference type="ARBA" id="ARBA00022561"/>
    </source>
</evidence>
<keyword evidence="12" id="KW-1164">Virus endocytosis by host</keyword>
<dbReference type="GO" id="GO:0019062">
    <property type="term" value="P:virion attachment to host cell"/>
    <property type="evidence" value="ECO:0007669"/>
    <property type="project" value="UniProtKB-KW"/>
</dbReference>
<dbReference type="GO" id="GO:0019069">
    <property type="term" value="P:viral capsid assembly"/>
    <property type="evidence" value="ECO:0007669"/>
    <property type="project" value="InterPro"/>
</dbReference>
<sequence>MAFRRRIVRTRAPPRRYRRTVRKTRRLRKRRYRRRTGNFTFQCRKVAVIAVPSNEGYSYQVAPTLNDYSEVQPFINNFESYRIWNVTVKVTPLFNVAESANPVPKYYSAPWHRPGPVALASNSILSLDRAKSHNGTATTYRRFMPTILTNIAIAGDTAAHIGKVEWKPKIALQTSSTTIPHYSALYHWSQDQIPGPQAITRQYELEISSKITLYNQKNFAG</sequence>
<dbReference type="EMBL" id="KM392285">
    <property type="protein sequence ID" value="AIZ46818.1"/>
    <property type="molecule type" value="Genomic_DNA"/>
</dbReference>
<evidence type="ECO:0000256" key="4">
    <source>
        <dbReference type="ARBA" id="ARBA00022431"/>
    </source>
</evidence>
<evidence type="ECO:0000313" key="20">
    <source>
        <dbReference type="Proteomes" id="UP000097151"/>
    </source>
</evidence>
<dbReference type="GO" id="GO:0075509">
    <property type="term" value="P:endocytosis involved in viral entry into host cell"/>
    <property type="evidence" value="ECO:0007669"/>
    <property type="project" value="UniProtKB-KW"/>
</dbReference>
<keyword evidence="5" id="KW-1163">Viral penetration into host nucleus</keyword>